<dbReference type="InterPro" id="IPR020904">
    <property type="entry name" value="Sc_DH/Rdtase_CS"/>
</dbReference>
<accession>A0A075JN54</accession>
<evidence type="ECO:0000256" key="2">
    <source>
        <dbReference type="ARBA" id="ARBA00023002"/>
    </source>
</evidence>
<dbReference type="InterPro" id="IPR036291">
    <property type="entry name" value="NAD(P)-bd_dom_sf"/>
</dbReference>
<evidence type="ECO:0000256" key="3">
    <source>
        <dbReference type="RuleBase" id="RU000363"/>
    </source>
</evidence>
<name>A0A075JN54_9MICO</name>
<dbReference type="HOGENOM" id="CLU_010194_2_9_11"/>
<evidence type="ECO:0000313" key="5">
    <source>
        <dbReference type="Proteomes" id="UP000027986"/>
    </source>
</evidence>
<dbReference type="GO" id="GO:0005829">
    <property type="term" value="C:cytosol"/>
    <property type="evidence" value="ECO:0007669"/>
    <property type="project" value="TreeGrafter"/>
</dbReference>
<dbReference type="PROSITE" id="PS00061">
    <property type="entry name" value="ADH_SHORT"/>
    <property type="match status" value="1"/>
</dbReference>
<dbReference type="GeneID" id="41841847"/>
<dbReference type="Proteomes" id="UP000027986">
    <property type="component" value="Chromosome"/>
</dbReference>
<dbReference type="PANTHER" id="PTHR43391:SF86">
    <property type="entry name" value="SHORT-CHAIN DEHYDROGENASE_REDUCTASE FAMILY PROTEIN"/>
    <property type="match status" value="1"/>
</dbReference>
<dbReference type="Gene3D" id="3.40.50.720">
    <property type="entry name" value="NAD(P)-binding Rossmann-like Domain"/>
    <property type="match status" value="1"/>
</dbReference>
<dbReference type="SUPFAM" id="SSF51735">
    <property type="entry name" value="NAD(P)-binding Rossmann-fold domains"/>
    <property type="match status" value="1"/>
</dbReference>
<dbReference type="GO" id="GO:0016491">
    <property type="term" value="F:oxidoreductase activity"/>
    <property type="evidence" value="ECO:0007669"/>
    <property type="project" value="UniProtKB-KW"/>
</dbReference>
<gene>
    <name evidence="4" type="ORF">HX89_12260</name>
</gene>
<protein>
    <submittedName>
        <fullName evidence="4">Short-chain dehydrogenase</fullName>
    </submittedName>
</protein>
<evidence type="ECO:0000313" key="4">
    <source>
        <dbReference type="EMBL" id="AIF41578.1"/>
    </source>
</evidence>
<reference evidence="4 5" key="1">
    <citation type="submission" date="2014-07" db="EMBL/GenBank/DDBJ databases">
        <title>Genome Sequencing of Dermacoccus nishinomiyaensis.</title>
        <authorList>
            <person name="Hong K.W."/>
            <person name="Chan K.G."/>
        </authorList>
    </citation>
    <scope>NUCLEOTIDE SEQUENCE [LARGE SCALE GENOMIC DNA]</scope>
    <source>
        <strain evidence="4 5">M25</strain>
    </source>
</reference>
<dbReference type="OrthoDB" id="9792003at2"/>
<comment type="similarity">
    <text evidence="1 3">Belongs to the short-chain dehydrogenases/reductases (SDR) family.</text>
</comment>
<evidence type="ECO:0000256" key="1">
    <source>
        <dbReference type="ARBA" id="ARBA00006484"/>
    </source>
</evidence>
<sequence>MTKIALITGTSSGMGLHAAIALAKAGATVVATVRSFDKAGELNEAAAKAGVTLDVRELDVTDHGAGEKLVNAVVEQYGRLDVLVNNAGRGCVATAETLDMLTIKEQMKTNYFSAVALTQAALPHMRKATSGMILTVTSVGGAVGQPFADAYCGAKFAVEGFMQSLSTVAAAFGIKVSVIEPAAVATNFVENVQRDDAGPYADLLAAYMKRTEGAFANAQSAESAGEAIAGAALSDEYRFRWQTSDAATTFAGMSLADLDGSKVFEATRSWTQG</sequence>
<dbReference type="Pfam" id="PF00106">
    <property type="entry name" value="adh_short"/>
    <property type="match status" value="1"/>
</dbReference>
<organism evidence="4 5">
    <name type="scientific">Dermacoccus nishinomiyaensis</name>
    <dbReference type="NCBI Taxonomy" id="1274"/>
    <lineage>
        <taxon>Bacteria</taxon>
        <taxon>Bacillati</taxon>
        <taxon>Actinomycetota</taxon>
        <taxon>Actinomycetes</taxon>
        <taxon>Micrococcales</taxon>
        <taxon>Dermacoccaceae</taxon>
        <taxon>Dermacoccus</taxon>
    </lineage>
</organism>
<dbReference type="PRINTS" id="PR00081">
    <property type="entry name" value="GDHRDH"/>
</dbReference>
<keyword evidence="2" id="KW-0560">Oxidoreductase</keyword>
<keyword evidence="5" id="KW-1185">Reference proteome</keyword>
<dbReference type="InterPro" id="IPR002347">
    <property type="entry name" value="SDR_fam"/>
</dbReference>
<dbReference type="PRINTS" id="PR00080">
    <property type="entry name" value="SDRFAMILY"/>
</dbReference>
<dbReference type="AlphaFoldDB" id="A0A075JN54"/>
<dbReference type="PANTHER" id="PTHR43391">
    <property type="entry name" value="RETINOL DEHYDROGENASE-RELATED"/>
    <property type="match status" value="1"/>
</dbReference>
<dbReference type="EMBL" id="CP008889">
    <property type="protein sequence ID" value="AIF41578.1"/>
    <property type="molecule type" value="Genomic_DNA"/>
</dbReference>
<dbReference type="KEGG" id="dni:HX89_12260"/>
<proteinExistence type="inferred from homology"/>
<dbReference type="RefSeq" id="WP_051806165.1">
    <property type="nucleotide sequence ID" value="NZ_CP008889.1"/>
</dbReference>
<dbReference type="eggNOG" id="COG0300">
    <property type="taxonomic scope" value="Bacteria"/>
</dbReference>